<keyword evidence="2" id="KW-1185">Reference proteome</keyword>
<dbReference type="AlphaFoldDB" id="A0A7K3WLG3"/>
<dbReference type="RefSeq" id="WP_163283203.1">
    <property type="nucleotide sequence ID" value="NZ_JAAGVY010000003.1"/>
</dbReference>
<dbReference type="Proteomes" id="UP000486602">
    <property type="component" value="Unassembled WGS sequence"/>
</dbReference>
<dbReference type="EMBL" id="JAAGVY010000003">
    <property type="protein sequence ID" value="NEN22477.1"/>
    <property type="molecule type" value="Genomic_DNA"/>
</dbReference>
<organism evidence="1 2">
    <name type="scientific">Cryomorpha ignava</name>
    <dbReference type="NCBI Taxonomy" id="101383"/>
    <lineage>
        <taxon>Bacteria</taxon>
        <taxon>Pseudomonadati</taxon>
        <taxon>Bacteroidota</taxon>
        <taxon>Flavobacteriia</taxon>
        <taxon>Flavobacteriales</taxon>
        <taxon>Cryomorphaceae</taxon>
        <taxon>Cryomorpha</taxon>
    </lineage>
</organism>
<gene>
    <name evidence="1" type="ORF">G3O08_03040</name>
</gene>
<evidence type="ECO:0000313" key="1">
    <source>
        <dbReference type="EMBL" id="NEN22477.1"/>
    </source>
</evidence>
<protein>
    <submittedName>
        <fullName evidence="1">Uncharacterized protein</fullName>
    </submittedName>
</protein>
<sequence>MKIPSIKKIAESYSLDELKRAELALLEEQTPAIEIEGSDEGEQLTHIIAALEIKEQMERDGIPFPKALRNYTHRVRNSIS</sequence>
<comment type="caution">
    <text evidence="1">The sequence shown here is derived from an EMBL/GenBank/DDBJ whole genome shotgun (WGS) entry which is preliminary data.</text>
</comment>
<evidence type="ECO:0000313" key="2">
    <source>
        <dbReference type="Proteomes" id="UP000486602"/>
    </source>
</evidence>
<reference evidence="1 2" key="1">
    <citation type="submission" date="2020-02" db="EMBL/GenBank/DDBJ databases">
        <title>Out from the shadows clarifying the taxonomy of the family Cryomorphaceae and related taxa by utilizing the GTDB taxonomic framework.</title>
        <authorList>
            <person name="Bowman J.P."/>
        </authorList>
    </citation>
    <scope>NUCLEOTIDE SEQUENCE [LARGE SCALE GENOMIC DNA]</scope>
    <source>
        <strain evidence="1 2">QSSC 1-22</strain>
    </source>
</reference>
<accession>A0A7K3WLG3</accession>
<name>A0A7K3WLG3_9FLAO</name>
<dbReference type="Pfam" id="PF22264">
    <property type="entry name" value="DUF6952"/>
    <property type="match status" value="1"/>
</dbReference>
<proteinExistence type="predicted"/>
<dbReference type="InterPro" id="IPR053810">
    <property type="entry name" value="DUF6952"/>
</dbReference>